<comment type="caution">
    <text evidence="2">The sequence shown here is derived from an EMBL/GenBank/DDBJ whole genome shotgun (WGS) entry which is preliminary data.</text>
</comment>
<reference evidence="2" key="1">
    <citation type="submission" date="2023-10" db="EMBL/GenBank/DDBJ databases">
        <title>Genome assemblies of two species of porcelain crab, Petrolisthes cinctipes and Petrolisthes manimaculis (Anomura: Porcellanidae).</title>
        <authorList>
            <person name="Angst P."/>
        </authorList>
    </citation>
    <scope>NUCLEOTIDE SEQUENCE</scope>
    <source>
        <strain evidence="2">PB745_01</strain>
        <tissue evidence="2">Gill</tissue>
    </source>
</reference>
<protein>
    <submittedName>
        <fullName evidence="2">Uncharacterized protein</fullName>
    </submittedName>
</protein>
<evidence type="ECO:0000313" key="1">
    <source>
        <dbReference type="EMBL" id="KAK3879812.1"/>
    </source>
</evidence>
<name>A0AAE1GBH5_PETCI</name>
<evidence type="ECO:0000313" key="3">
    <source>
        <dbReference type="Proteomes" id="UP001286313"/>
    </source>
</evidence>
<dbReference type="EMBL" id="JAWQEG010000526">
    <property type="protein sequence ID" value="KAK3888851.1"/>
    <property type="molecule type" value="Genomic_DNA"/>
</dbReference>
<organism evidence="2 3">
    <name type="scientific">Petrolisthes cinctipes</name>
    <name type="common">Flat porcelain crab</name>
    <dbReference type="NCBI Taxonomy" id="88211"/>
    <lineage>
        <taxon>Eukaryota</taxon>
        <taxon>Metazoa</taxon>
        <taxon>Ecdysozoa</taxon>
        <taxon>Arthropoda</taxon>
        <taxon>Crustacea</taxon>
        <taxon>Multicrustacea</taxon>
        <taxon>Malacostraca</taxon>
        <taxon>Eumalacostraca</taxon>
        <taxon>Eucarida</taxon>
        <taxon>Decapoda</taxon>
        <taxon>Pleocyemata</taxon>
        <taxon>Anomura</taxon>
        <taxon>Galatheoidea</taxon>
        <taxon>Porcellanidae</taxon>
        <taxon>Petrolisthes</taxon>
    </lineage>
</organism>
<sequence>MVPTAADVIIVDVPHLFYHPDGTEKIIVFDKCQNVSAKDHERLQRSSDFIIEYDLSITSPLPKRDAILKSKKNKQRSGRIHYTFNVDEAVTMYTKDYYGFLHVEADITMISYVLEAAYSGKSVIRVLNDGSDVFVLLVN</sequence>
<accession>A0AAE1GBH5</accession>
<proteinExistence type="predicted"/>
<dbReference type="AlphaFoldDB" id="A0AAE1GBH5"/>
<evidence type="ECO:0000313" key="2">
    <source>
        <dbReference type="EMBL" id="KAK3888851.1"/>
    </source>
</evidence>
<keyword evidence="3" id="KW-1185">Reference proteome</keyword>
<dbReference type="Proteomes" id="UP001286313">
    <property type="component" value="Unassembled WGS sequence"/>
</dbReference>
<gene>
    <name evidence="2" type="ORF">Pcinc_007117</name>
    <name evidence="1" type="ORF">Pcinc_015653</name>
</gene>
<dbReference type="EMBL" id="JAWQEG010001395">
    <property type="protein sequence ID" value="KAK3879812.1"/>
    <property type="molecule type" value="Genomic_DNA"/>
</dbReference>